<gene>
    <name evidence="2" type="ORF">LCGC14_2524230</name>
</gene>
<comment type="caution">
    <text evidence="2">The sequence shown here is derived from an EMBL/GenBank/DDBJ whole genome shotgun (WGS) entry which is preliminary data.</text>
</comment>
<organism evidence="2">
    <name type="scientific">marine sediment metagenome</name>
    <dbReference type="NCBI Taxonomy" id="412755"/>
    <lineage>
        <taxon>unclassified sequences</taxon>
        <taxon>metagenomes</taxon>
        <taxon>ecological metagenomes</taxon>
    </lineage>
</organism>
<feature type="domain" description="Primase C-terminal 1" evidence="1">
    <location>
        <begin position="53"/>
        <end position="118"/>
    </location>
</feature>
<reference evidence="2" key="1">
    <citation type="journal article" date="2015" name="Nature">
        <title>Complex archaea that bridge the gap between prokaryotes and eukaryotes.</title>
        <authorList>
            <person name="Spang A."/>
            <person name="Saw J.H."/>
            <person name="Jorgensen S.L."/>
            <person name="Zaremba-Niedzwiedzka K."/>
            <person name="Martijn J."/>
            <person name="Lind A.E."/>
            <person name="van Eijk R."/>
            <person name="Schleper C."/>
            <person name="Guy L."/>
            <person name="Ettema T.J."/>
        </authorList>
    </citation>
    <scope>NUCLEOTIDE SEQUENCE</scope>
</reference>
<dbReference type="SMART" id="SM00942">
    <property type="entry name" value="PriCT_1"/>
    <property type="match status" value="1"/>
</dbReference>
<evidence type="ECO:0000259" key="1">
    <source>
        <dbReference type="SMART" id="SM00942"/>
    </source>
</evidence>
<proteinExistence type="predicted"/>
<sequence length="124" mass="13528">GQQVAAPPTPGYTQSGIDTPVLVPSIADAWRAIAQHLDIETPRTGRVSAGYPSPWKQHVDAGERNNALYVEACRLREAGSALQEAVGLLTARYTVAYDQGGMNERELLATVRSAFRPRKLRGWL</sequence>
<accession>A0A0F9AVW3</accession>
<dbReference type="EMBL" id="LAZR01040796">
    <property type="protein sequence ID" value="KKL13590.1"/>
    <property type="molecule type" value="Genomic_DNA"/>
</dbReference>
<name>A0A0F9AVW3_9ZZZZ</name>
<dbReference type="InterPro" id="IPR014820">
    <property type="entry name" value="PriCT_1"/>
</dbReference>
<feature type="non-terminal residue" evidence="2">
    <location>
        <position position="1"/>
    </location>
</feature>
<evidence type="ECO:0000313" key="2">
    <source>
        <dbReference type="EMBL" id="KKL13590.1"/>
    </source>
</evidence>
<dbReference type="AlphaFoldDB" id="A0A0F9AVW3"/>
<protein>
    <recommendedName>
        <fullName evidence="1">Primase C-terminal 1 domain-containing protein</fullName>
    </recommendedName>
</protein>